<keyword evidence="5 7" id="KW-0472">Membrane</keyword>
<evidence type="ECO:0000256" key="7">
    <source>
        <dbReference type="SAM" id="Phobius"/>
    </source>
</evidence>
<feature type="region of interest" description="Disordered" evidence="6">
    <location>
        <begin position="360"/>
        <end position="405"/>
    </location>
</feature>
<dbReference type="PANTHER" id="PTHR17920">
    <property type="entry name" value="TRANSMEMBRANE AND COILED-COIL DOMAIN-CONTAINING PROTEIN 4 TMCO4"/>
    <property type="match status" value="1"/>
</dbReference>
<feature type="compositionally biased region" description="Basic and acidic residues" evidence="6">
    <location>
        <begin position="33"/>
        <end position="56"/>
    </location>
</feature>
<dbReference type="InterPro" id="IPR029058">
    <property type="entry name" value="AB_hydrolase_fold"/>
</dbReference>
<dbReference type="PANTHER" id="PTHR17920:SF3">
    <property type="entry name" value="TRANSMEMBRANE AND COILED-COIL DOMAIN-CONTAINING PROTEIN 4"/>
    <property type="match status" value="1"/>
</dbReference>
<evidence type="ECO:0000256" key="6">
    <source>
        <dbReference type="SAM" id="MobiDB-lite"/>
    </source>
</evidence>
<feature type="region of interest" description="Disordered" evidence="6">
    <location>
        <begin position="13"/>
        <end position="70"/>
    </location>
</feature>
<evidence type="ECO:0000256" key="3">
    <source>
        <dbReference type="ARBA" id="ARBA00022692"/>
    </source>
</evidence>
<dbReference type="Pfam" id="PF05277">
    <property type="entry name" value="DUF726"/>
    <property type="match status" value="1"/>
</dbReference>
<dbReference type="Proteomes" id="UP000276215">
    <property type="component" value="Unassembled WGS sequence"/>
</dbReference>
<feature type="transmembrane region" description="Helical" evidence="7">
    <location>
        <begin position="496"/>
        <end position="518"/>
    </location>
</feature>
<sequence>MGTEIEYDEFGLPVAKLKISTPPPPSSPSPPLTEEKGEDGESRSEEVKSAESKQEKSTVSTGTDSTVSSTTNTLAAQNVAADVTPLVAPSESANKIGLANEAAAAAVVKDQVVRPSADIPQADREWNEKKMFSEDPADPPSTVGTGGPVSEWSHQQIVRREEEKGKEKGGIIEEDNGWQEMPAFASHDLYDDEGRLIAKEAQDSEGEGEESASKGYTRVYDDEDAQSATSMDENTSYLFRETEDDEASRNPLSQMQATKELLTEGQRIAYVGVCKLAMEQMVTDQGKLEGKGRTVKKELQLARESMKMWGQKMMVRLYMHMDISSAEQIMIEQLAEHGVIPADLTPTLTKNARVENPIASSASSFASPRSSVAPPGYSSPLSSPPPYKESRDSDDDVQPIVKNPDEISNSKTLDIDIRWTILCDLFLVLIADSVYDARSRVLLERVGEMLGVPWLDIYKFEKRVTDALEIQESAQQNWSEEEHMESRRKAARNKRFMMMGLATIGGGLVIGLSGGLLAPVIGAGLAAGFTTIGVGGTGAFLAGAGGTALIASSAVASGSAIGAKASYNRTKSVGIFEYRPLHNAKRVNLIITVSGWMNSTEDDVRLPYSTVDPVMGDIFSVLWEPEMLRSMGQTINILATEVLTQSLQQVLGSTILVALMASLQLPVVLTKLSYLLDNPWSVSLDRANAAGLILADSLIHRNLGVRPVTLVGYSLGARVIYSCLRELQRRHAYGLVQNVYLFGSPVVVKRDDYAKAVSVVSGRFVNGFARNDWILGYLFRATSGGIGRVAGLAPVDNIVGVENVDVTELVNGHMAYRQAIPRLLRHVGWIVVSDEFTEIEDPDPDRHRERQRELIEELEGARKELEKNQRKPRFSFFGRGKEVAKKKDWETYNEAKPASNPGMGKNRVDPNDPNSGLKDDNVIFDIDAIRAELAKVDRDEVQPRELKSALPPLKVDSSLLNSPMYANLRHTKSFDHHSSSSSYGMSSITQNHASLPSLQNGYHQPSSSLGSKNNHFYDSGSEDEFGNPRTGEIQMTFDAPPPPSAPSQGSSSISRPELRTSVTMPTTTNKRNVWADDDDDFGEEKEMTMTFA</sequence>
<evidence type="ECO:0000256" key="2">
    <source>
        <dbReference type="ARBA" id="ARBA00009824"/>
    </source>
</evidence>
<feature type="compositionally biased region" description="Basic and acidic residues" evidence="6">
    <location>
        <begin position="158"/>
        <end position="171"/>
    </location>
</feature>
<keyword evidence="9" id="KW-1185">Reference proteome</keyword>
<comment type="subcellular location">
    <subcellularLocation>
        <location evidence="1">Membrane</location>
        <topology evidence="1">Multi-pass membrane protein</topology>
    </subcellularLocation>
</comment>
<feature type="region of interest" description="Disordered" evidence="6">
    <location>
        <begin position="116"/>
        <end position="180"/>
    </location>
</feature>
<feature type="compositionally biased region" description="Low complexity" evidence="6">
    <location>
        <begin position="1046"/>
        <end position="1055"/>
    </location>
</feature>
<dbReference type="AlphaFoldDB" id="A0A3N4JV07"/>
<feature type="region of interest" description="Disordered" evidence="6">
    <location>
        <begin position="894"/>
        <end position="919"/>
    </location>
</feature>
<proteinExistence type="inferred from homology"/>
<feature type="compositionally biased region" description="Polar residues" evidence="6">
    <location>
        <begin position="995"/>
        <end position="1016"/>
    </location>
</feature>
<comment type="similarity">
    <text evidence="2">Belongs to the TMCO4 family.</text>
</comment>
<reference evidence="8 9" key="1">
    <citation type="journal article" date="2018" name="Nat. Ecol. Evol.">
        <title>Pezizomycetes genomes reveal the molecular basis of ectomycorrhizal truffle lifestyle.</title>
        <authorList>
            <person name="Murat C."/>
            <person name="Payen T."/>
            <person name="Noel B."/>
            <person name="Kuo A."/>
            <person name="Morin E."/>
            <person name="Chen J."/>
            <person name="Kohler A."/>
            <person name="Krizsan K."/>
            <person name="Balestrini R."/>
            <person name="Da Silva C."/>
            <person name="Montanini B."/>
            <person name="Hainaut M."/>
            <person name="Levati E."/>
            <person name="Barry K.W."/>
            <person name="Belfiori B."/>
            <person name="Cichocki N."/>
            <person name="Clum A."/>
            <person name="Dockter R.B."/>
            <person name="Fauchery L."/>
            <person name="Guy J."/>
            <person name="Iotti M."/>
            <person name="Le Tacon F."/>
            <person name="Lindquist E.A."/>
            <person name="Lipzen A."/>
            <person name="Malagnac F."/>
            <person name="Mello A."/>
            <person name="Molinier V."/>
            <person name="Miyauchi S."/>
            <person name="Poulain J."/>
            <person name="Riccioni C."/>
            <person name="Rubini A."/>
            <person name="Sitrit Y."/>
            <person name="Splivallo R."/>
            <person name="Traeger S."/>
            <person name="Wang M."/>
            <person name="Zifcakova L."/>
            <person name="Wipf D."/>
            <person name="Zambonelli A."/>
            <person name="Paolocci F."/>
            <person name="Nowrousian M."/>
            <person name="Ottonello S."/>
            <person name="Baldrian P."/>
            <person name="Spatafora J.W."/>
            <person name="Henrissat B."/>
            <person name="Nagy L.G."/>
            <person name="Aury J.M."/>
            <person name="Wincker P."/>
            <person name="Grigoriev I.V."/>
            <person name="Bonfante P."/>
            <person name="Martin F.M."/>
        </authorList>
    </citation>
    <scope>NUCLEOTIDE SEQUENCE [LARGE SCALE GENOMIC DNA]</scope>
    <source>
        <strain evidence="8 9">120613-1</strain>
    </source>
</reference>
<protein>
    <submittedName>
        <fullName evidence="8">DUF726-domain-containing protein</fullName>
    </submittedName>
</protein>
<feature type="compositionally biased region" description="Basic and acidic residues" evidence="6">
    <location>
        <begin position="121"/>
        <end position="133"/>
    </location>
</feature>
<keyword evidence="4 7" id="KW-1133">Transmembrane helix</keyword>
<evidence type="ECO:0000313" key="8">
    <source>
        <dbReference type="EMBL" id="RPB00859.1"/>
    </source>
</evidence>
<dbReference type="SUPFAM" id="SSF53474">
    <property type="entry name" value="alpha/beta-Hydrolases"/>
    <property type="match status" value="1"/>
</dbReference>
<accession>A0A3N4JV07</accession>
<dbReference type="STRING" id="1336337.A0A3N4JV07"/>
<keyword evidence="3 7" id="KW-0812">Transmembrane</keyword>
<feature type="region of interest" description="Disordered" evidence="6">
    <location>
        <begin position="995"/>
        <end position="1092"/>
    </location>
</feature>
<dbReference type="OrthoDB" id="277931at2759"/>
<evidence type="ECO:0000256" key="4">
    <source>
        <dbReference type="ARBA" id="ARBA00022989"/>
    </source>
</evidence>
<evidence type="ECO:0000313" key="9">
    <source>
        <dbReference type="Proteomes" id="UP000276215"/>
    </source>
</evidence>
<feature type="compositionally biased region" description="Low complexity" evidence="6">
    <location>
        <begin position="57"/>
        <end position="70"/>
    </location>
</feature>
<feature type="region of interest" description="Disordered" evidence="6">
    <location>
        <begin position="200"/>
        <end position="234"/>
    </location>
</feature>
<name>A0A3N4JV07_9PEZI</name>
<dbReference type="InterPro" id="IPR007941">
    <property type="entry name" value="DUF726"/>
</dbReference>
<evidence type="ECO:0000256" key="5">
    <source>
        <dbReference type="ARBA" id="ARBA00023136"/>
    </source>
</evidence>
<evidence type="ECO:0000256" key="1">
    <source>
        <dbReference type="ARBA" id="ARBA00004141"/>
    </source>
</evidence>
<gene>
    <name evidence="8" type="ORF">L873DRAFT_1735994</name>
</gene>
<feature type="compositionally biased region" description="Polar residues" evidence="6">
    <location>
        <begin position="1060"/>
        <end position="1071"/>
    </location>
</feature>
<feature type="compositionally biased region" description="Pro residues" evidence="6">
    <location>
        <begin position="21"/>
        <end position="31"/>
    </location>
</feature>
<organism evidence="8 9">
    <name type="scientific">Choiromyces venosus 120613-1</name>
    <dbReference type="NCBI Taxonomy" id="1336337"/>
    <lineage>
        <taxon>Eukaryota</taxon>
        <taxon>Fungi</taxon>
        <taxon>Dikarya</taxon>
        <taxon>Ascomycota</taxon>
        <taxon>Pezizomycotina</taxon>
        <taxon>Pezizomycetes</taxon>
        <taxon>Pezizales</taxon>
        <taxon>Tuberaceae</taxon>
        <taxon>Choiromyces</taxon>
    </lineage>
</organism>
<dbReference type="EMBL" id="ML120377">
    <property type="protein sequence ID" value="RPB00859.1"/>
    <property type="molecule type" value="Genomic_DNA"/>
</dbReference>
<dbReference type="GO" id="GO:0016020">
    <property type="term" value="C:membrane"/>
    <property type="evidence" value="ECO:0007669"/>
    <property type="project" value="UniProtKB-SubCell"/>
</dbReference>
<feature type="compositionally biased region" description="Low complexity" evidence="6">
    <location>
        <begin position="360"/>
        <end position="381"/>
    </location>
</feature>